<name>A0A8S1P250_PARPR</name>
<gene>
    <name evidence="1" type="ORF">PPRIM_AZ9-3.1.T1030144</name>
</gene>
<organism evidence="1 2">
    <name type="scientific">Paramecium primaurelia</name>
    <dbReference type="NCBI Taxonomy" id="5886"/>
    <lineage>
        <taxon>Eukaryota</taxon>
        <taxon>Sar</taxon>
        <taxon>Alveolata</taxon>
        <taxon>Ciliophora</taxon>
        <taxon>Intramacronucleata</taxon>
        <taxon>Oligohymenophorea</taxon>
        <taxon>Peniculida</taxon>
        <taxon>Parameciidae</taxon>
        <taxon>Paramecium</taxon>
    </lineage>
</organism>
<evidence type="ECO:0000313" key="1">
    <source>
        <dbReference type="EMBL" id="CAD8097263.1"/>
    </source>
</evidence>
<reference evidence="1" key="1">
    <citation type="submission" date="2021-01" db="EMBL/GenBank/DDBJ databases">
        <authorList>
            <consortium name="Genoscope - CEA"/>
            <person name="William W."/>
        </authorList>
    </citation>
    <scope>NUCLEOTIDE SEQUENCE</scope>
</reference>
<keyword evidence="2" id="KW-1185">Reference proteome</keyword>
<accession>A0A8S1P250</accession>
<sequence>MICKVQSFESYPNDQIDVQYTIALFDCYSLFQTCLYVGLSNLINDYFNYCNRYTKFQIYPQLQLKLQKLLQKSWQIKFLVQPQIYLMCLQVLSNVQMNPSIKID</sequence>
<dbReference type="EMBL" id="CAJJDM010000106">
    <property type="protein sequence ID" value="CAD8097263.1"/>
    <property type="molecule type" value="Genomic_DNA"/>
</dbReference>
<protein>
    <submittedName>
        <fullName evidence="1">Uncharacterized protein</fullName>
    </submittedName>
</protein>
<comment type="caution">
    <text evidence="1">The sequence shown here is derived from an EMBL/GenBank/DDBJ whole genome shotgun (WGS) entry which is preliminary data.</text>
</comment>
<evidence type="ECO:0000313" key="2">
    <source>
        <dbReference type="Proteomes" id="UP000688137"/>
    </source>
</evidence>
<dbReference type="AlphaFoldDB" id="A0A8S1P250"/>
<proteinExistence type="predicted"/>
<dbReference type="Proteomes" id="UP000688137">
    <property type="component" value="Unassembled WGS sequence"/>
</dbReference>